<evidence type="ECO:0000259" key="2">
    <source>
        <dbReference type="Pfam" id="PF21602"/>
    </source>
</evidence>
<name>F4MMH5_9BACT</name>
<dbReference type="Pfam" id="PF12081">
    <property type="entry name" value="GldM_1st"/>
    <property type="match status" value="1"/>
</dbReference>
<dbReference type="Pfam" id="PF21602">
    <property type="entry name" value="GldM_3rd"/>
    <property type="match status" value="1"/>
</dbReference>
<evidence type="ECO:0000313" key="4">
    <source>
        <dbReference type="EMBL" id="CBL87460.1"/>
    </source>
</evidence>
<dbReference type="AlphaFoldDB" id="F4MMH5"/>
<evidence type="ECO:0000313" key="3">
    <source>
        <dbReference type="EMBL" id="CBL87338.1"/>
    </source>
</evidence>
<organism evidence="3">
    <name type="scientific">uncultured Sphingobacteriia bacterium</name>
    <dbReference type="NCBI Taxonomy" id="246143"/>
    <lineage>
        <taxon>Bacteria</taxon>
        <taxon>Pseudomonadati</taxon>
        <taxon>Bacteroidota</taxon>
        <taxon>Sphingobacteriia</taxon>
        <taxon>environmental samples</taxon>
    </lineage>
</organism>
<dbReference type="InterPro" id="IPR048406">
    <property type="entry name" value="GldM_Ig-like-2"/>
</dbReference>
<protein>
    <submittedName>
        <fullName evidence="3">Gliding motility protein gldM</fullName>
    </submittedName>
</protein>
<feature type="domain" description="Gliding motility-associated protein GldM N-terminal" evidence="1">
    <location>
        <begin position="31"/>
        <end position="237"/>
    </location>
</feature>
<gene>
    <name evidence="3" type="primary">gldM</name>
    <name evidence="3" type="ORF">S18_1049_0019</name>
    <name evidence="4" type="ORF">S18_858_0013</name>
</gene>
<evidence type="ECO:0000259" key="1">
    <source>
        <dbReference type="Pfam" id="PF12081"/>
    </source>
</evidence>
<accession>F4MMH5</accession>
<proteinExistence type="predicted"/>
<dbReference type="InterPro" id="IPR022720">
    <property type="entry name" value="Motility-assoc_prot_GldM_N"/>
</dbReference>
<feature type="domain" description="Gliding motility-associated protein GldM second immunoglobulin-like" evidence="2">
    <location>
        <begin position="396"/>
        <end position="473"/>
    </location>
</feature>
<dbReference type="EMBL" id="FQ032818">
    <property type="protein sequence ID" value="CBL87338.1"/>
    <property type="molecule type" value="Genomic_DNA"/>
</dbReference>
<sequence length="585" mass="62271">MAGGKITPRQKMINMMYLVLTALLALNVSAEILNAFKLVKGSLEKTNIGIDESIESQKISVTNLAEKNKNNQGIPIFQALYAELEAEIVAMEEFIAVIDGKIEKEAKGKDDDTESTDRLLAEGKDGKDLESNLKDLADMIQGYSLEARVSAIVASGELGSFPEGFVDQFVKKFAGENADYDYEGNIQGALTYDLTVDNPEAETKVWHEYNFHGVPAIGARTILTKLITDLKNMKKAVSSFTLQGAKASTTQKVFFYPVIAPNSTFLAPGDQFEAIISLGAYDPDAAAAGGETVPEYYVGTYTAEFANAVAALDSSNASGEESPGGPYAVSFEGWPFTQSAEVLTELAKNADGNGVYSESASSGGIKTGAVKRGNFWFPFETGYSVQKPGGGSYLLEKMNVMFAGVGNPITVSLGSAEVNNVSFTCGSVRRGSGDNSFIVNPGSPGSGEKVCQMTIKGTDKGEPVSEQFPIRVRDFPPPAARHKSLRVGETKMTRGQVCGFSNSSIVATPDENSLAALFDVKFDVVSWDATVTLRGEMPTKASPNQIASACEEPTAVGATITVYNIKARAPSGTIVDLAPVSYSVK</sequence>
<reference evidence="3" key="1">
    <citation type="submission" date="2010-05" db="EMBL/GenBank/DDBJ databases">
        <authorList>
            <person name="Genoscope - CEA"/>
        </authorList>
    </citation>
    <scope>NUCLEOTIDE SEQUENCE</scope>
</reference>
<dbReference type="EMBL" id="FQ032824">
    <property type="protein sequence ID" value="CBL87460.1"/>
    <property type="molecule type" value="Genomic_DNA"/>
</dbReference>
<reference evidence="3" key="2">
    <citation type="journal article" date="2012" name="Environ. Microbiol.">
        <title>Genomic content of uncultured Bacteroidetes from contrasting oceanic provinces in the North Atlantic Ocean.</title>
        <authorList>
            <person name="Gomez-Pereira P.R."/>
            <person name="Schuler M."/>
            <person name="Fuchs B.M."/>
            <person name="Bennke C."/>
            <person name="Teeling H."/>
            <person name="Waldmann J."/>
            <person name="Richter M."/>
            <person name="Barbe V."/>
            <person name="Bataille E."/>
            <person name="Glockner F.O."/>
            <person name="Amann R."/>
        </authorList>
    </citation>
    <scope>NUCLEOTIDE SEQUENCE</scope>
</reference>